<name>A0A9P5U1P6_9AGAR</name>
<evidence type="ECO:0000256" key="1">
    <source>
        <dbReference type="SAM" id="Coils"/>
    </source>
</evidence>
<proteinExistence type="predicted"/>
<protein>
    <recommendedName>
        <fullName evidence="4">F-box domain-containing protein</fullName>
    </recommendedName>
</protein>
<dbReference type="Proteomes" id="UP000772434">
    <property type="component" value="Unassembled WGS sequence"/>
</dbReference>
<keyword evidence="1" id="KW-0175">Coiled coil</keyword>
<evidence type="ECO:0000313" key="3">
    <source>
        <dbReference type="Proteomes" id="UP000772434"/>
    </source>
</evidence>
<evidence type="ECO:0008006" key="4">
    <source>
        <dbReference type="Google" id="ProtNLM"/>
    </source>
</evidence>
<dbReference type="InterPro" id="IPR036047">
    <property type="entry name" value="F-box-like_dom_sf"/>
</dbReference>
<dbReference type="OrthoDB" id="3365698at2759"/>
<accession>A0A9P5U1P6</accession>
<keyword evidence="3" id="KW-1185">Reference proteome</keyword>
<gene>
    <name evidence="2" type="ORF">BDP27DRAFT_1234582</name>
</gene>
<reference evidence="2" key="1">
    <citation type="submission" date="2020-11" db="EMBL/GenBank/DDBJ databases">
        <authorList>
            <consortium name="DOE Joint Genome Institute"/>
            <person name="Ahrendt S."/>
            <person name="Riley R."/>
            <person name="Andreopoulos W."/>
            <person name="Labutti K."/>
            <person name="Pangilinan J."/>
            <person name="Ruiz-Duenas F.J."/>
            <person name="Barrasa J.M."/>
            <person name="Sanchez-Garcia M."/>
            <person name="Camarero S."/>
            <person name="Miyauchi S."/>
            <person name="Serrano A."/>
            <person name="Linde D."/>
            <person name="Babiker R."/>
            <person name="Drula E."/>
            <person name="Ayuso-Fernandez I."/>
            <person name="Pacheco R."/>
            <person name="Padilla G."/>
            <person name="Ferreira P."/>
            <person name="Barriuso J."/>
            <person name="Kellner H."/>
            <person name="Castanera R."/>
            <person name="Alfaro M."/>
            <person name="Ramirez L."/>
            <person name="Pisabarro A.G."/>
            <person name="Kuo A."/>
            <person name="Tritt A."/>
            <person name="Lipzen A."/>
            <person name="He G."/>
            <person name="Yan M."/>
            <person name="Ng V."/>
            <person name="Cullen D."/>
            <person name="Martin F."/>
            <person name="Rosso M.-N."/>
            <person name="Henrissat B."/>
            <person name="Hibbett D."/>
            <person name="Martinez A.T."/>
            <person name="Grigoriev I.V."/>
        </authorList>
    </citation>
    <scope>NUCLEOTIDE SEQUENCE</scope>
    <source>
        <strain evidence="2">AH 40177</strain>
    </source>
</reference>
<dbReference type="AlphaFoldDB" id="A0A9P5U1P6"/>
<evidence type="ECO:0000313" key="2">
    <source>
        <dbReference type="EMBL" id="KAF9061803.1"/>
    </source>
</evidence>
<feature type="non-terminal residue" evidence="2">
    <location>
        <position position="175"/>
    </location>
</feature>
<organism evidence="2 3">
    <name type="scientific">Rhodocollybia butyracea</name>
    <dbReference type="NCBI Taxonomy" id="206335"/>
    <lineage>
        <taxon>Eukaryota</taxon>
        <taxon>Fungi</taxon>
        <taxon>Dikarya</taxon>
        <taxon>Basidiomycota</taxon>
        <taxon>Agaricomycotina</taxon>
        <taxon>Agaricomycetes</taxon>
        <taxon>Agaricomycetidae</taxon>
        <taxon>Agaricales</taxon>
        <taxon>Marasmiineae</taxon>
        <taxon>Omphalotaceae</taxon>
        <taxon>Rhodocollybia</taxon>
    </lineage>
</organism>
<dbReference type="EMBL" id="JADNRY010000190">
    <property type="protein sequence ID" value="KAF9061803.1"/>
    <property type="molecule type" value="Genomic_DNA"/>
</dbReference>
<comment type="caution">
    <text evidence="2">The sequence shown here is derived from an EMBL/GenBank/DDBJ whole genome shotgun (WGS) entry which is preliminary data.</text>
</comment>
<feature type="coiled-coil region" evidence="1">
    <location>
        <begin position="32"/>
        <end position="59"/>
    </location>
</feature>
<dbReference type="SUPFAM" id="SSF81383">
    <property type="entry name" value="F-box domain"/>
    <property type="match status" value="1"/>
</dbReference>
<dbReference type="Gene3D" id="1.20.1280.50">
    <property type="match status" value="1"/>
</dbReference>
<sequence>MPEELPESPFTDAFTTNHSATLSERAQILGLLERPQERLKQMNSEISRLKQQVEALVAQRAVIHKFIRAHRALLAPIRRLPVEVLSEIFLFCLPVDRNPVRSVKEAPLLLTRICRRWRDIALENPRLWTGIHIFVPDIYNMPKDERRRIFEMRTAGWEAWLKRSGALPVSLSLHV</sequence>